<comment type="caution">
    <text evidence="4">The sequence shown here is derived from an EMBL/GenBank/DDBJ whole genome shotgun (WGS) entry which is preliminary data.</text>
</comment>
<dbReference type="GO" id="GO:0016298">
    <property type="term" value="F:lipase activity"/>
    <property type="evidence" value="ECO:0007669"/>
    <property type="project" value="InterPro"/>
</dbReference>
<accession>A0A8J2P2V4</accession>
<protein>
    <recommendedName>
        <fullName evidence="3">Lipase domain-containing protein</fullName>
    </recommendedName>
</protein>
<dbReference type="PANTHER" id="PTHR11610">
    <property type="entry name" value="LIPASE"/>
    <property type="match status" value="1"/>
</dbReference>
<dbReference type="GO" id="GO:0016042">
    <property type="term" value="P:lipid catabolic process"/>
    <property type="evidence" value="ECO:0007669"/>
    <property type="project" value="TreeGrafter"/>
</dbReference>
<evidence type="ECO:0000256" key="1">
    <source>
        <dbReference type="RuleBase" id="RU004262"/>
    </source>
</evidence>
<feature type="domain" description="Lipase" evidence="3">
    <location>
        <begin position="64"/>
        <end position="344"/>
    </location>
</feature>
<dbReference type="Pfam" id="PF00151">
    <property type="entry name" value="Lipase"/>
    <property type="match status" value="1"/>
</dbReference>
<evidence type="ECO:0000259" key="3">
    <source>
        <dbReference type="Pfam" id="PF00151"/>
    </source>
</evidence>
<proteinExistence type="inferred from homology"/>
<dbReference type="EMBL" id="CAJVCH010099536">
    <property type="protein sequence ID" value="CAG7723481.1"/>
    <property type="molecule type" value="Genomic_DNA"/>
</dbReference>
<dbReference type="AlphaFoldDB" id="A0A8J2P2V4"/>
<organism evidence="4 5">
    <name type="scientific">Allacma fusca</name>
    <dbReference type="NCBI Taxonomy" id="39272"/>
    <lineage>
        <taxon>Eukaryota</taxon>
        <taxon>Metazoa</taxon>
        <taxon>Ecdysozoa</taxon>
        <taxon>Arthropoda</taxon>
        <taxon>Hexapoda</taxon>
        <taxon>Collembola</taxon>
        <taxon>Symphypleona</taxon>
        <taxon>Sminthuridae</taxon>
        <taxon>Allacma</taxon>
    </lineage>
</organism>
<reference evidence="4" key="1">
    <citation type="submission" date="2021-06" db="EMBL/GenBank/DDBJ databases">
        <authorList>
            <person name="Hodson N. C."/>
            <person name="Mongue J. A."/>
            <person name="Jaron S. K."/>
        </authorList>
    </citation>
    <scope>NUCLEOTIDE SEQUENCE</scope>
</reference>
<sequence length="346" mass="37901">MCFKVSYTFILLAIKLVIVICTDEFSSNARPSNRSDFFWHPHQEGGFVPALLEGGPAIVDKDIEEVTFIYYHTKNQQSGKNIFIGDRPSLNEAGYNSKSDLILICHGFTSSALAGPAPIIRKEIMAANISTNIVAIDWSKLAAAPNYARAAGATKLVGMKICNLIKFLVKEGLLETQNAHFIGHSLGAHVGGFLGKCIVKDLRLKKIGRITALDAACPLFCGRNKNERLASADASFIDAIHTNGGIVAYKDPIGDADFYPNGGITQPGCSRFTESASACHHTRSYELYAESIGRPQSFLSRLCSNWDEYTRGHCTRNEFTNMGHGTPSQVRGTYYLKTKSESPYSE</sequence>
<dbReference type="GO" id="GO:0017171">
    <property type="term" value="F:serine hydrolase activity"/>
    <property type="evidence" value="ECO:0007669"/>
    <property type="project" value="TreeGrafter"/>
</dbReference>
<dbReference type="GO" id="GO:0005615">
    <property type="term" value="C:extracellular space"/>
    <property type="evidence" value="ECO:0007669"/>
    <property type="project" value="TreeGrafter"/>
</dbReference>
<keyword evidence="5" id="KW-1185">Reference proteome</keyword>
<evidence type="ECO:0000256" key="2">
    <source>
        <dbReference type="SAM" id="SignalP"/>
    </source>
</evidence>
<evidence type="ECO:0000313" key="4">
    <source>
        <dbReference type="EMBL" id="CAG7723481.1"/>
    </source>
</evidence>
<dbReference type="InterPro" id="IPR000734">
    <property type="entry name" value="TAG_lipase"/>
</dbReference>
<dbReference type="InterPro" id="IPR013818">
    <property type="entry name" value="Lipase"/>
</dbReference>
<dbReference type="OrthoDB" id="199913at2759"/>
<feature type="signal peptide" evidence="2">
    <location>
        <begin position="1"/>
        <end position="21"/>
    </location>
</feature>
<dbReference type="PANTHER" id="PTHR11610:SF173">
    <property type="entry name" value="LIPASE DOMAIN-CONTAINING PROTEIN-RELATED"/>
    <property type="match status" value="1"/>
</dbReference>
<gene>
    <name evidence="4" type="ORF">AFUS01_LOCUS12567</name>
</gene>
<dbReference type="Proteomes" id="UP000708208">
    <property type="component" value="Unassembled WGS sequence"/>
</dbReference>
<keyword evidence="2" id="KW-0732">Signal</keyword>
<name>A0A8J2P2V4_9HEXA</name>
<comment type="similarity">
    <text evidence="1">Belongs to the AB hydrolase superfamily. Lipase family.</text>
</comment>
<feature type="chain" id="PRO_5035320397" description="Lipase domain-containing protein" evidence="2">
    <location>
        <begin position="22"/>
        <end position="346"/>
    </location>
</feature>
<evidence type="ECO:0000313" key="5">
    <source>
        <dbReference type="Proteomes" id="UP000708208"/>
    </source>
</evidence>